<gene>
    <name evidence="2" type="ORF">Aocu_05960</name>
</gene>
<dbReference type="HOGENOM" id="CLU_904961_0_0_14"/>
<dbReference type="KEGG" id="aoc:Aocu_05960"/>
<dbReference type="STRING" id="35623.Aocu_05960"/>
<feature type="transmembrane region" description="Helical" evidence="1">
    <location>
        <begin position="226"/>
        <end position="248"/>
    </location>
</feature>
<name>A0A061AB94_9MOLU</name>
<dbReference type="EMBL" id="LK028559">
    <property type="protein sequence ID" value="CDR30669.1"/>
    <property type="molecule type" value="Genomic_DNA"/>
</dbReference>
<dbReference type="Proteomes" id="UP000032434">
    <property type="component" value="Chromosome 1"/>
</dbReference>
<accession>A0A061AB94</accession>
<feature type="transmembrane region" description="Helical" evidence="1">
    <location>
        <begin position="268"/>
        <end position="292"/>
    </location>
</feature>
<dbReference type="InParanoid" id="A0A061AB94"/>
<dbReference type="PATRIC" id="fig|35623.3.peg.596"/>
<keyword evidence="3" id="KW-1185">Reference proteome</keyword>
<feature type="transmembrane region" description="Helical" evidence="1">
    <location>
        <begin position="171"/>
        <end position="191"/>
    </location>
</feature>
<dbReference type="RefSeq" id="WP_045749191.1">
    <property type="nucleotide sequence ID" value="NZ_FUZK01000001.1"/>
</dbReference>
<keyword evidence="1" id="KW-1133">Transmembrane helix</keyword>
<evidence type="ECO:0000256" key="1">
    <source>
        <dbReference type="SAM" id="Phobius"/>
    </source>
</evidence>
<dbReference type="AlphaFoldDB" id="A0A061AB94"/>
<feature type="transmembrane region" description="Helical" evidence="1">
    <location>
        <begin position="197"/>
        <end position="214"/>
    </location>
</feature>
<keyword evidence="1" id="KW-0472">Membrane</keyword>
<sequence length="307" mass="34358">MKIEQLASALGATEKGGNYRFFVDGIEFQITYIQMLGIKQYMVSTYLNKNIRPTDVKAIKNSLGFGYNVLVGAVHGEGRVITINYRKKGLIEKLTKVVDILKTLGFQNEDKDIFNPELEATGELSFKLPYMNTQYQILGLMIPANLEKYKLDANHKIEALKKEAELSSDKFLPSLFLALIGAILGALPSIIIYFAGFMSWFLYLIIPFMSFYMYKKGKGPKKGFVPIIIGVISILVGVGSLLFIWTMYAGAEGYTLREILAIDELSSGFLQDIMFCVVGNIVGVFVSFKYIYNQTVESQIKDIETGA</sequence>
<evidence type="ECO:0000313" key="2">
    <source>
        <dbReference type="EMBL" id="CDR30669.1"/>
    </source>
</evidence>
<reference evidence="3" key="1">
    <citation type="submission" date="2014-05" db="EMBL/GenBank/DDBJ databases">
        <authorList>
            <person name="Kube M."/>
        </authorList>
    </citation>
    <scope>NUCLEOTIDE SEQUENCE [LARGE SCALE GENOMIC DNA]</scope>
</reference>
<keyword evidence="1" id="KW-0812">Transmembrane</keyword>
<proteinExistence type="predicted"/>
<organism evidence="2 3">
    <name type="scientific">Acholeplasma oculi</name>
    <dbReference type="NCBI Taxonomy" id="35623"/>
    <lineage>
        <taxon>Bacteria</taxon>
        <taxon>Bacillati</taxon>
        <taxon>Mycoplasmatota</taxon>
        <taxon>Mollicutes</taxon>
        <taxon>Acholeplasmatales</taxon>
        <taxon>Acholeplasmataceae</taxon>
        <taxon>Acholeplasma</taxon>
    </lineage>
</organism>
<protein>
    <submittedName>
        <fullName evidence="2">Uncharacterized protein</fullName>
    </submittedName>
</protein>
<evidence type="ECO:0000313" key="3">
    <source>
        <dbReference type="Proteomes" id="UP000032434"/>
    </source>
</evidence>